<organism evidence="1 2">
    <name type="scientific">Bradyrhizobium erythrophlei</name>
    <dbReference type="NCBI Taxonomy" id="1437360"/>
    <lineage>
        <taxon>Bacteria</taxon>
        <taxon>Pseudomonadati</taxon>
        <taxon>Pseudomonadota</taxon>
        <taxon>Alphaproteobacteria</taxon>
        <taxon>Hyphomicrobiales</taxon>
        <taxon>Nitrobacteraceae</taxon>
        <taxon>Bradyrhizobium</taxon>
    </lineage>
</organism>
<evidence type="ECO:0000313" key="2">
    <source>
        <dbReference type="Proteomes" id="UP000190675"/>
    </source>
</evidence>
<gene>
    <name evidence="1" type="ORF">SAMN05444169_4804</name>
</gene>
<accession>A0A1M5NRG3</accession>
<dbReference type="RefSeq" id="WP_079568077.1">
    <property type="nucleotide sequence ID" value="NZ_LT670818.1"/>
</dbReference>
<dbReference type="OrthoDB" id="8230850at2"/>
<protein>
    <submittedName>
        <fullName evidence="1">Uncharacterized protein</fullName>
    </submittedName>
</protein>
<name>A0A1M5NRG3_9BRAD</name>
<dbReference type="Proteomes" id="UP000190675">
    <property type="component" value="Chromosome I"/>
</dbReference>
<reference evidence="1 2" key="1">
    <citation type="submission" date="2016-11" db="EMBL/GenBank/DDBJ databases">
        <authorList>
            <person name="Jaros S."/>
            <person name="Januszkiewicz K."/>
            <person name="Wedrychowicz H."/>
        </authorList>
    </citation>
    <scope>NUCLEOTIDE SEQUENCE [LARGE SCALE GENOMIC DNA]</scope>
    <source>
        <strain evidence="1 2">GAS242</strain>
    </source>
</reference>
<dbReference type="AlphaFoldDB" id="A0A1M5NRG3"/>
<evidence type="ECO:0000313" key="1">
    <source>
        <dbReference type="EMBL" id="SHG92035.1"/>
    </source>
</evidence>
<dbReference type="EMBL" id="LT670818">
    <property type="protein sequence ID" value="SHG92035.1"/>
    <property type="molecule type" value="Genomic_DNA"/>
</dbReference>
<proteinExistence type="predicted"/>
<sequence length="133" mass="14661">MTAIQVVENPAIEGKRRAFVFAEDRVGHYPEFREFFVKQFSLGTNALSRPGYVRAPSGMLYALVFIGRSGEPFPDGIEVYALPDALEPLNDPEIDADLWALLRWMIAGVGGAWRVEDLDATGRLYQLSVAAGA</sequence>